<dbReference type="RefSeq" id="WP_262653264.1">
    <property type="nucleotide sequence ID" value="NZ_JAOQKE010000001.1"/>
</dbReference>
<dbReference type="PANTHER" id="PTHR13939:SF0">
    <property type="entry name" value="NMN AMIDOHYDROLASE-LIKE PROTEIN YFAY"/>
    <property type="match status" value="1"/>
</dbReference>
<dbReference type="InterPro" id="IPR050101">
    <property type="entry name" value="CinA"/>
</dbReference>
<dbReference type="Gene3D" id="3.90.950.20">
    <property type="entry name" value="CinA-like"/>
    <property type="match status" value="1"/>
</dbReference>
<feature type="domain" description="CinA KH" evidence="2">
    <location>
        <begin position="151"/>
        <end position="222"/>
    </location>
</feature>
<dbReference type="Proteomes" id="UP001652338">
    <property type="component" value="Unassembled WGS sequence"/>
</dbReference>
<dbReference type="SUPFAM" id="SSF142433">
    <property type="entry name" value="CinA-like"/>
    <property type="match status" value="1"/>
</dbReference>
<dbReference type="Pfam" id="PF02464">
    <property type="entry name" value="CinA"/>
    <property type="match status" value="1"/>
</dbReference>
<reference evidence="3 4" key="1">
    <citation type="journal article" date="2021" name="ISME Commun">
        <title>Automated analysis of genomic sequences facilitates high-throughput and comprehensive description of bacteria.</title>
        <authorList>
            <person name="Hitch T.C.A."/>
        </authorList>
    </citation>
    <scope>NUCLEOTIDE SEQUENCE [LARGE SCALE GENOMIC DNA]</scope>
    <source>
        <strain evidence="3 4">Sanger_29</strain>
    </source>
</reference>
<dbReference type="PANTHER" id="PTHR13939">
    <property type="entry name" value="NICOTINAMIDE-NUCLEOTIDE AMIDOHYDROLASE PNCC"/>
    <property type="match status" value="1"/>
</dbReference>
<dbReference type="Pfam" id="PF18146">
    <property type="entry name" value="CinA_KH"/>
    <property type="match status" value="1"/>
</dbReference>
<dbReference type="InterPro" id="IPR036653">
    <property type="entry name" value="CinA-like_C"/>
</dbReference>
<evidence type="ECO:0000259" key="1">
    <source>
        <dbReference type="Pfam" id="PF02464"/>
    </source>
</evidence>
<feature type="domain" description="CinA C-terminal" evidence="1">
    <location>
        <begin position="228"/>
        <end position="378"/>
    </location>
</feature>
<keyword evidence="4" id="KW-1185">Reference proteome</keyword>
<organism evidence="3 4">
    <name type="scientific">Muricoprocola aceti</name>
    <dbReference type="NCBI Taxonomy" id="2981772"/>
    <lineage>
        <taxon>Bacteria</taxon>
        <taxon>Bacillati</taxon>
        <taxon>Bacillota</taxon>
        <taxon>Clostridia</taxon>
        <taxon>Lachnospirales</taxon>
        <taxon>Lachnospiraceae</taxon>
        <taxon>Muricoprocola</taxon>
    </lineage>
</organism>
<evidence type="ECO:0000313" key="4">
    <source>
        <dbReference type="Proteomes" id="UP001652338"/>
    </source>
</evidence>
<name>A0ABT2SHT9_9FIRM</name>
<protein>
    <submittedName>
        <fullName evidence="3">Nicotinamide-nucleotide amidohydrolase family protein</fullName>
    </submittedName>
</protein>
<dbReference type="NCBIfam" id="TIGR00199">
    <property type="entry name" value="PncC_domain"/>
    <property type="match status" value="1"/>
</dbReference>
<gene>
    <name evidence="3" type="ORF">OCV47_01485</name>
</gene>
<evidence type="ECO:0000313" key="3">
    <source>
        <dbReference type="EMBL" id="MCU6724039.1"/>
    </source>
</evidence>
<comment type="caution">
    <text evidence="3">The sequence shown here is derived from an EMBL/GenBank/DDBJ whole genome shotgun (WGS) entry which is preliminary data.</text>
</comment>
<evidence type="ECO:0000259" key="2">
    <source>
        <dbReference type="Pfam" id="PF18146"/>
    </source>
</evidence>
<dbReference type="Gene3D" id="3.30.70.2860">
    <property type="match status" value="1"/>
</dbReference>
<dbReference type="InterPro" id="IPR008136">
    <property type="entry name" value="CinA_C"/>
</dbReference>
<proteinExistence type="predicted"/>
<dbReference type="EMBL" id="JAOQKE010000001">
    <property type="protein sequence ID" value="MCU6724039.1"/>
    <property type="molecule type" value="Genomic_DNA"/>
</dbReference>
<accession>A0ABT2SHT9</accession>
<dbReference type="InterPro" id="IPR041424">
    <property type="entry name" value="CinA_KH"/>
</dbReference>
<sequence length="383" mass="42628">MMDIELISVEADLLLAADSDRQAAYVMEKCAQLGAPVVSRMNVTMENTHLTEIIAQAWKRSSVVMIICQNGKDLKTVRKLIAEKVLNRKNDELAEQDVLLERHGGSYAGVILKEEEKKLILLPEEELQSIFEQELFRMLQKELKDTVYSATVKMCGMEEAEVRKLIAELKEKNPAVEMTLTVYMGEIQIRMMTGSTEDHSAKKALKPVLKTFQEKFGAYIYATNDTVSLEASVLDLLKERELTLTTAESLTGGLLAARFTAVPGASEVFKQGFVTYCNRAKRKLLDVKKTTLKEYGAVSDRTAKEMAKNGVFATGADACISLTGLAGPAAEEGKPVGLVYIACCYKNRTVVRECHFKGDRRQIREQSVVQALLLLRECILADQ</sequence>